<name>A0A0C9ZN58_9AGAM</name>
<dbReference type="STRING" id="930992.A0A0C9ZN58"/>
<dbReference type="InterPro" id="IPR001810">
    <property type="entry name" value="F-box_dom"/>
</dbReference>
<feature type="region of interest" description="Disordered" evidence="1">
    <location>
        <begin position="1"/>
        <end position="83"/>
    </location>
</feature>
<evidence type="ECO:0000256" key="1">
    <source>
        <dbReference type="SAM" id="MobiDB-lite"/>
    </source>
</evidence>
<evidence type="ECO:0000313" key="4">
    <source>
        <dbReference type="Proteomes" id="UP000054485"/>
    </source>
</evidence>
<dbReference type="Proteomes" id="UP000054485">
    <property type="component" value="Unassembled WGS sequence"/>
</dbReference>
<feature type="compositionally biased region" description="Low complexity" evidence="1">
    <location>
        <begin position="12"/>
        <end position="21"/>
    </location>
</feature>
<dbReference type="EMBL" id="KN835364">
    <property type="protein sequence ID" value="KIK39000.1"/>
    <property type="molecule type" value="Genomic_DNA"/>
</dbReference>
<reference evidence="4" key="2">
    <citation type="submission" date="2015-01" db="EMBL/GenBank/DDBJ databases">
        <title>Evolutionary Origins and Diversification of the Mycorrhizal Mutualists.</title>
        <authorList>
            <consortium name="DOE Joint Genome Institute"/>
            <consortium name="Mycorrhizal Genomics Consortium"/>
            <person name="Kohler A."/>
            <person name="Kuo A."/>
            <person name="Nagy L.G."/>
            <person name="Floudas D."/>
            <person name="Copeland A."/>
            <person name="Barry K.W."/>
            <person name="Cichocki N."/>
            <person name="Veneault-Fourrey C."/>
            <person name="LaButti K."/>
            <person name="Lindquist E.A."/>
            <person name="Lipzen A."/>
            <person name="Lundell T."/>
            <person name="Morin E."/>
            <person name="Murat C."/>
            <person name="Riley R."/>
            <person name="Ohm R."/>
            <person name="Sun H."/>
            <person name="Tunlid A."/>
            <person name="Henrissat B."/>
            <person name="Grigoriev I.V."/>
            <person name="Hibbett D.S."/>
            <person name="Martin F."/>
        </authorList>
    </citation>
    <scope>NUCLEOTIDE SEQUENCE [LARGE SCALE GENOMIC DNA]</scope>
    <source>
        <strain evidence="4">UH-Slu-Lm8-n1</strain>
    </source>
</reference>
<dbReference type="InterPro" id="IPR036047">
    <property type="entry name" value="F-box-like_dom_sf"/>
</dbReference>
<dbReference type="CDD" id="cd09917">
    <property type="entry name" value="F-box_SF"/>
    <property type="match status" value="1"/>
</dbReference>
<dbReference type="InParanoid" id="A0A0C9ZN58"/>
<feature type="domain" description="F-box" evidence="2">
    <location>
        <begin position="89"/>
        <end position="136"/>
    </location>
</feature>
<feature type="compositionally biased region" description="Acidic residues" evidence="1">
    <location>
        <begin position="1"/>
        <end position="11"/>
    </location>
</feature>
<organism evidence="3 4">
    <name type="scientific">Suillus luteus UH-Slu-Lm8-n1</name>
    <dbReference type="NCBI Taxonomy" id="930992"/>
    <lineage>
        <taxon>Eukaryota</taxon>
        <taxon>Fungi</taxon>
        <taxon>Dikarya</taxon>
        <taxon>Basidiomycota</taxon>
        <taxon>Agaricomycotina</taxon>
        <taxon>Agaricomycetes</taxon>
        <taxon>Agaricomycetidae</taxon>
        <taxon>Boletales</taxon>
        <taxon>Suillineae</taxon>
        <taxon>Suillaceae</taxon>
        <taxon>Suillus</taxon>
    </lineage>
</organism>
<evidence type="ECO:0000313" key="3">
    <source>
        <dbReference type="EMBL" id="KIK39000.1"/>
    </source>
</evidence>
<gene>
    <name evidence="3" type="ORF">CY34DRAFT_808821</name>
</gene>
<reference evidence="3 4" key="1">
    <citation type="submission" date="2014-04" db="EMBL/GenBank/DDBJ databases">
        <authorList>
            <consortium name="DOE Joint Genome Institute"/>
            <person name="Kuo A."/>
            <person name="Ruytinx J."/>
            <person name="Rineau F."/>
            <person name="Colpaert J."/>
            <person name="Kohler A."/>
            <person name="Nagy L.G."/>
            <person name="Floudas D."/>
            <person name="Copeland A."/>
            <person name="Barry K.W."/>
            <person name="Cichocki N."/>
            <person name="Veneault-Fourrey C."/>
            <person name="LaButti K."/>
            <person name="Lindquist E.A."/>
            <person name="Lipzen A."/>
            <person name="Lundell T."/>
            <person name="Morin E."/>
            <person name="Murat C."/>
            <person name="Sun H."/>
            <person name="Tunlid A."/>
            <person name="Henrissat B."/>
            <person name="Grigoriev I.V."/>
            <person name="Hibbett D.S."/>
            <person name="Martin F."/>
            <person name="Nordberg H.P."/>
            <person name="Cantor M.N."/>
            <person name="Hua S.X."/>
        </authorList>
    </citation>
    <scope>NUCLEOTIDE SEQUENCE [LARGE SCALE GENOMIC DNA]</scope>
    <source>
        <strain evidence="3 4">UH-Slu-Lm8-n1</strain>
    </source>
</reference>
<protein>
    <recommendedName>
        <fullName evidence="2">F-box domain-containing protein</fullName>
    </recommendedName>
</protein>
<feature type="compositionally biased region" description="Low complexity" evidence="1">
    <location>
        <begin position="29"/>
        <end position="41"/>
    </location>
</feature>
<dbReference type="AlphaFoldDB" id="A0A0C9ZN58"/>
<dbReference type="PROSITE" id="PS50181">
    <property type="entry name" value="FBOX"/>
    <property type="match status" value="1"/>
</dbReference>
<sequence>MCCCCGDDDSYGSDSDLTNLDTDTDSLEDSSQCSEYSSLSEAPREDGAGDYSGETYNKQPATKRARADKGTDMGTAPAKTGSGRRKKTLGLIVTMPIDILLEIFSLLEPVDLLYLFRTNKAFHKVLSANNAVWKAARANRGGVPDCIPGMSEAEWANLLFGHDDSHCQECGKKGIWPMDFGIRCRMCPLCIKENLVCVENFPNEFPEYDPIIMDLVPSTDNGGDDHDHLSSCTFFLTRDVVDMAKELKAYLKPGAEQALEDFKQSRKKYVNLDVKHAAVCSTWSDNDDSRRRARALDFRDQNTLLFQARLVDLGHDAQDVKRMFERHHYGILDKELTDARWKRLIPKVERKLAELQEEWRLEKQRDTSNRRSSRLLDMYKKYAQSFPQATIPPPYDFLKLCDVMEFIKSPPTGDKESDIQLCSAFEERILEFCAEYTHKLKLEVTRLLTLSTDVVQGTTVLQCQGIDAPDDMLMQLATSVFQCTSGSFPLITWDKLQYHRCSVRSESWDTDYGILMSTSFCTFSISERGVAAARSLLSLVGLDAQTTTASTMDNLQCRFFCSNCPPRPENGGSYRFVMNWRQGVFHYFEKRDQSHTEPRWESLSAAQLQVVQSWRAPEYPGGTRQVWRCNKCEAYYSNPTKRVTVIAHCKKSHGVTTPAEGIDFSYDQSVIERPPPPTKYFVAPQTEKPSTVHKTQKSKRSTKSTYRCQHCNGLNRTFILEGVKAHIKTKHNINSPSEGTDFCNSDSIALDSS</sequence>
<dbReference type="OrthoDB" id="2322499at2759"/>
<proteinExistence type="predicted"/>
<keyword evidence="4" id="KW-1185">Reference proteome</keyword>
<dbReference type="SUPFAM" id="SSF81383">
    <property type="entry name" value="F-box domain"/>
    <property type="match status" value="1"/>
</dbReference>
<dbReference type="HOGENOM" id="CLU_010790_5_0_1"/>
<evidence type="ECO:0000259" key="2">
    <source>
        <dbReference type="PROSITE" id="PS50181"/>
    </source>
</evidence>
<accession>A0A0C9ZN58</accession>